<name>A0ACC2D1X7_DIPCM</name>
<accession>A0ACC2D1X7</accession>
<organism evidence="1 2">
    <name type="scientific">Diphasiastrum complanatum</name>
    <name type="common">Issler's clubmoss</name>
    <name type="synonym">Lycopodium complanatum</name>
    <dbReference type="NCBI Taxonomy" id="34168"/>
    <lineage>
        <taxon>Eukaryota</taxon>
        <taxon>Viridiplantae</taxon>
        <taxon>Streptophyta</taxon>
        <taxon>Embryophyta</taxon>
        <taxon>Tracheophyta</taxon>
        <taxon>Lycopodiopsida</taxon>
        <taxon>Lycopodiales</taxon>
        <taxon>Lycopodiaceae</taxon>
        <taxon>Lycopodioideae</taxon>
        <taxon>Diphasiastrum</taxon>
    </lineage>
</organism>
<protein>
    <submittedName>
        <fullName evidence="1">Uncharacterized protein</fullName>
    </submittedName>
</protein>
<evidence type="ECO:0000313" key="1">
    <source>
        <dbReference type="EMBL" id="KAJ7548310.1"/>
    </source>
</evidence>
<evidence type="ECO:0000313" key="2">
    <source>
        <dbReference type="Proteomes" id="UP001162992"/>
    </source>
</evidence>
<dbReference type="EMBL" id="CM055098">
    <property type="protein sequence ID" value="KAJ7548310.1"/>
    <property type="molecule type" value="Genomic_DNA"/>
</dbReference>
<sequence>MILRKVRPEALGPSLLVGPALPLPASGVGSPAAIMRNVEQATTVQTRHSMEDGAQKSGTEGEGECCSCDKSSTMDFAKSSGNKKKEYKSISTYEGRRSTNAEQKQKRMSGLIVSQHFESIVVLYNVAKRHNLGMIARSSTAFGVSEMILIGRKDLNAFGSHGATSHLRFRHFHSLSEAHLYLKERNFDICGVEIVDGASAVHTHPFKRNTAFMLGNEGTGLSQKEMSICDYFVYIPQFGPGTASLNVSVAASIVLHHFAVWAGLTERIREGKKFVVGERPCGRRGPRNLCSEAPESVTANRLLQREDAAKDWLENEILNSEQAETLNHIASLKEPVVKASCNLSSLSILFDD</sequence>
<dbReference type="Proteomes" id="UP001162992">
    <property type="component" value="Chromosome 7"/>
</dbReference>
<comment type="caution">
    <text evidence="1">The sequence shown here is derived from an EMBL/GenBank/DDBJ whole genome shotgun (WGS) entry which is preliminary data.</text>
</comment>
<keyword evidence="2" id="KW-1185">Reference proteome</keyword>
<gene>
    <name evidence="1" type="ORF">O6H91_07G006700</name>
</gene>
<reference evidence="2" key="1">
    <citation type="journal article" date="2024" name="Proc. Natl. Acad. Sci. U.S.A.">
        <title>Extraordinary preservation of gene collinearity over three hundred million years revealed in homosporous lycophytes.</title>
        <authorList>
            <person name="Li C."/>
            <person name="Wickell D."/>
            <person name="Kuo L.Y."/>
            <person name="Chen X."/>
            <person name="Nie B."/>
            <person name="Liao X."/>
            <person name="Peng D."/>
            <person name="Ji J."/>
            <person name="Jenkins J."/>
            <person name="Williams M."/>
            <person name="Shu S."/>
            <person name="Plott C."/>
            <person name="Barry K."/>
            <person name="Rajasekar S."/>
            <person name="Grimwood J."/>
            <person name="Han X."/>
            <person name="Sun S."/>
            <person name="Hou Z."/>
            <person name="He W."/>
            <person name="Dai G."/>
            <person name="Sun C."/>
            <person name="Schmutz J."/>
            <person name="Leebens-Mack J.H."/>
            <person name="Li F.W."/>
            <person name="Wang L."/>
        </authorList>
    </citation>
    <scope>NUCLEOTIDE SEQUENCE [LARGE SCALE GENOMIC DNA]</scope>
    <source>
        <strain evidence="2">cv. PW_Plant_1</strain>
    </source>
</reference>
<proteinExistence type="predicted"/>